<dbReference type="FunFam" id="3.50.50.60:FF:000145">
    <property type="entry name" value="tRNA uridine 5-carboxymethylaminomethyl modification enzyme"/>
    <property type="match status" value="1"/>
</dbReference>
<evidence type="ECO:0000256" key="8">
    <source>
        <dbReference type="ARBA" id="ARBA00022827"/>
    </source>
</evidence>
<reference evidence="14" key="1">
    <citation type="journal article" date="2021" name="IMA Fungus">
        <title>Genomic characterization of three marine fungi, including Emericellopsis atlantica sp. nov. with signatures of a generalist lifestyle and marine biomass degradation.</title>
        <authorList>
            <person name="Hagestad O.C."/>
            <person name="Hou L."/>
            <person name="Andersen J.H."/>
            <person name="Hansen E.H."/>
            <person name="Altermark B."/>
            <person name="Li C."/>
            <person name="Kuhnert E."/>
            <person name="Cox R.J."/>
            <person name="Crous P.W."/>
            <person name="Spatafora J.W."/>
            <person name="Lail K."/>
            <person name="Amirebrahimi M."/>
            <person name="Lipzen A."/>
            <person name="Pangilinan J."/>
            <person name="Andreopoulos W."/>
            <person name="Hayes R.D."/>
            <person name="Ng V."/>
            <person name="Grigoriev I.V."/>
            <person name="Jackson S.A."/>
            <person name="Sutton T.D.S."/>
            <person name="Dobson A.D.W."/>
            <person name="Rama T."/>
        </authorList>
    </citation>
    <scope>NUCLEOTIDE SEQUENCE</scope>
    <source>
        <strain evidence="14">TS7</strain>
    </source>
</reference>
<dbReference type="Gene3D" id="1.25.40.60">
    <property type="match status" value="1"/>
</dbReference>
<dbReference type="InterPro" id="IPR027482">
    <property type="entry name" value="Sec1-like_dom2"/>
</dbReference>
<dbReference type="HAMAP" id="MF_00129">
    <property type="entry name" value="MnmG_GidA"/>
    <property type="match status" value="1"/>
</dbReference>
<dbReference type="AlphaFoldDB" id="A0A9P7ZJ78"/>
<dbReference type="OrthoDB" id="10266265at2759"/>
<dbReference type="InterPro" id="IPR047001">
    <property type="entry name" value="MnmG_C_subdom"/>
</dbReference>
<dbReference type="PANTHER" id="PTHR11806">
    <property type="entry name" value="GLUCOSE INHIBITED DIVISION PROTEIN A"/>
    <property type="match status" value="1"/>
</dbReference>
<dbReference type="Proteomes" id="UP000887229">
    <property type="component" value="Unassembled WGS sequence"/>
</dbReference>
<proteinExistence type="inferred from homology"/>
<evidence type="ECO:0000256" key="2">
    <source>
        <dbReference type="ARBA" id="ARBA00004184"/>
    </source>
</evidence>
<keyword evidence="8" id="KW-0274">FAD</keyword>
<name>A0A9P7ZJ78_9HYPO</name>
<dbReference type="InterPro" id="IPR044920">
    <property type="entry name" value="MnmG_C_subdom_sf"/>
</dbReference>
<accession>A0A9P7ZJ78</accession>
<dbReference type="Pfam" id="PF13932">
    <property type="entry name" value="SAM_GIDA_C"/>
    <property type="match status" value="1"/>
</dbReference>
<comment type="caution">
    <text evidence="14">The sequence shown here is derived from an EMBL/GenBank/DDBJ whole genome shotgun (WGS) entry which is preliminary data.</text>
</comment>
<dbReference type="FunFam" id="3.50.50.60:FF:000002">
    <property type="entry name" value="tRNA uridine 5-carboxymethylaminomethyl modification enzyme MnmG"/>
    <property type="match status" value="1"/>
</dbReference>
<dbReference type="EMBL" id="MU251260">
    <property type="protein sequence ID" value="KAG9252757.1"/>
    <property type="molecule type" value="Genomic_DNA"/>
</dbReference>
<dbReference type="GO" id="GO:0031410">
    <property type="term" value="C:cytoplasmic vesicle"/>
    <property type="evidence" value="ECO:0007669"/>
    <property type="project" value="UniProtKB-ARBA"/>
</dbReference>
<dbReference type="InterPro" id="IPR036045">
    <property type="entry name" value="Sec1-like_sf"/>
</dbReference>
<dbReference type="Gene3D" id="1.10.150.570">
    <property type="entry name" value="GidA associated domain, C-terminal subdomain"/>
    <property type="match status" value="1"/>
</dbReference>
<comment type="similarity">
    <text evidence="4">Belongs to the STXBP/unc-18/SEC1 family.</text>
</comment>
<dbReference type="Pfam" id="PF21680">
    <property type="entry name" value="GIDA_C_1st"/>
    <property type="match status" value="1"/>
</dbReference>
<dbReference type="InterPro" id="IPR020595">
    <property type="entry name" value="MnmG-rel_CS"/>
</dbReference>
<evidence type="ECO:0000256" key="11">
    <source>
        <dbReference type="ARBA" id="ARBA00054993"/>
    </source>
</evidence>
<dbReference type="GeneID" id="70292307"/>
<dbReference type="Pfam" id="PF00995">
    <property type="entry name" value="Sec1"/>
    <property type="match status" value="1"/>
</dbReference>
<evidence type="ECO:0000259" key="13">
    <source>
        <dbReference type="SMART" id="SM01228"/>
    </source>
</evidence>
<dbReference type="InterPro" id="IPR043127">
    <property type="entry name" value="Sec-1-like_dom3a"/>
</dbReference>
<dbReference type="SMART" id="SM01228">
    <property type="entry name" value="GIDA_assoc_3"/>
    <property type="match status" value="1"/>
</dbReference>
<evidence type="ECO:0000256" key="12">
    <source>
        <dbReference type="ARBA" id="ARBA00073001"/>
    </source>
</evidence>
<dbReference type="InterPro" id="IPR040131">
    <property type="entry name" value="MnmG_N"/>
</dbReference>
<evidence type="ECO:0000256" key="10">
    <source>
        <dbReference type="ARBA" id="ARBA00023136"/>
    </source>
</evidence>
<dbReference type="RefSeq" id="XP_046116681.1">
    <property type="nucleotide sequence ID" value="XM_046261404.1"/>
</dbReference>
<dbReference type="GO" id="GO:0030488">
    <property type="term" value="P:tRNA methylation"/>
    <property type="evidence" value="ECO:0007669"/>
    <property type="project" value="TreeGrafter"/>
</dbReference>
<keyword evidence="7" id="KW-0819">tRNA processing</keyword>
<dbReference type="PROSITE" id="PS01281">
    <property type="entry name" value="GIDA_2"/>
    <property type="match status" value="1"/>
</dbReference>
<dbReference type="Gene3D" id="3.90.830.10">
    <property type="entry name" value="Syntaxin Binding Protein 1, Chain A, domain 2"/>
    <property type="match status" value="1"/>
</dbReference>
<dbReference type="InterPro" id="IPR001619">
    <property type="entry name" value="Sec1-like"/>
</dbReference>
<dbReference type="SUPFAM" id="SSF56815">
    <property type="entry name" value="Sec1/munc18-like (SM) proteins"/>
    <property type="match status" value="1"/>
</dbReference>
<keyword evidence="15" id="KW-1185">Reference proteome</keyword>
<keyword evidence="10" id="KW-0472">Membrane</keyword>
<dbReference type="InterPro" id="IPR004416">
    <property type="entry name" value="MnmG"/>
</dbReference>
<evidence type="ECO:0000313" key="14">
    <source>
        <dbReference type="EMBL" id="KAG9252757.1"/>
    </source>
</evidence>
<evidence type="ECO:0000256" key="1">
    <source>
        <dbReference type="ARBA" id="ARBA00001974"/>
    </source>
</evidence>
<dbReference type="GO" id="GO:0015031">
    <property type="term" value="P:protein transport"/>
    <property type="evidence" value="ECO:0007669"/>
    <property type="project" value="UniProtKB-KW"/>
</dbReference>
<gene>
    <name evidence="14" type="ORF">F5Z01DRAFT_625099</name>
</gene>
<keyword evidence="9" id="KW-0653">Protein transport</keyword>
<comment type="similarity">
    <text evidence="3">Belongs to the MnmG family.</text>
</comment>
<dbReference type="Pfam" id="PF01134">
    <property type="entry name" value="GIDA"/>
    <property type="match status" value="1"/>
</dbReference>
<keyword evidence="5" id="KW-0813">Transport</keyword>
<dbReference type="Gene3D" id="3.40.50.1910">
    <property type="match status" value="1"/>
</dbReference>
<dbReference type="InterPro" id="IPR036188">
    <property type="entry name" value="FAD/NAD-bd_sf"/>
</dbReference>
<evidence type="ECO:0000256" key="3">
    <source>
        <dbReference type="ARBA" id="ARBA00007653"/>
    </source>
</evidence>
<dbReference type="Gene3D" id="3.40.50.2060">
    <property type="match status" value="1"/>
</dbReference>
<dbReference type="InterPro" id="IPR043154">
    <property type="entry name" value="Sec-1-like_dom1"/>
</dbReference>
<dbReference type="GO" id="GO:0002098">
    <property type="term" value="P:tRNA wobble uridine modification"/>
    <property type="evidence" value="ECO:0007669"/>
    <property type="project" value="InterPro"/>
</dbReference>
<dbReference type="GO" id="GO:0012505">
    <property type="term" value="C:endomembrane system"/>
    <property type="evidence" value="ECO:0007669"/>
    <property type="project" value="UniProtKB-SubCell"/>
</dbReference>
<dbReference type="GO" id="GO:0050660">
    <property type="term" value="F:flavin adenine dinucleotide binding"/>
    <property type="evidence" value="ECO:0007669"/>
    <property type="project" value="InterPro"/>
</dbReference>
<organism evidence="14 15">
    <name type="scientific">Emericellopsis atlantica</name>
    <dbReference type="NCBI Taxonomy" id="2614577"/>
    <lineage>
        <taxon>Eukaryota</taxon>
        <taxon>Fungi</taxon>
        <taxon>Dikarya</taxon>
        <taxon>Ascomycota</taxon>
        <taxon>Pezizomycotina</taxon>
        <taxon>Sordariomycetes</taxon>
        <taxon>Hypocreomycetidae</taxon>
        <taxon>Hypocreales</taxon>
        <taxon>Bionectriaceae</taxon>
        <taxon>Emericellopsis</taxon>
    </lineage>
</organism>
<dbReference type="FunFam" id="3.90.830.10:FF:000002">
    <property type="entry name" value="Vacuolar protein sorting-associated protein 45"/>
    <property type="match status" value="1"/>
</dbReference>
<evidence type="ECO:0000256" key="5">
    <source>
        <dbReference type="ARBA" id="ARBA00022448"/>
    </source>
</evidence>
<dbReference type="GO" id="GO:0016192">
    <property type="term" value="P:vesicle-mediated transport"/>
    <property type="evidence" value="ECO:0007669"/>
    <property type="project" value="InterPro"/>
</dbReference>
<dbReference type="InterPro" id="IPR049312">
    <property type="entry name" value="GIDA_C_N"/>
</dbReference>
<evidence type="ECO:0000256" key="4">
    <source>
        <dbReference type="ARBA" id="ARBA00009884"/>
    </source>
</evidence>
<dbReference type="Gene3D" id="3.50.50.60">
    <property type="entry name" value="FAD/NAD(P)-binding domain"/>
    <property type="match status" value="2"/>
</dbReference>
<evidence type="ECO:0000256" key="9">
    <source>
        <dbReference type="ARBA" id="ARBA00022927"/>
    </source>
</evidence>
<evidence type="ECO:0000256" key="7">
    <source>
        <dbReference type="ARBA" id="ARBA00022694"/>
    </source>
</evidence>
<comment type="subcellular location">
    <subcellularLocation>
        <location evidence="2">Endomembrane system</location>
        <topology evidence="2">Peripheral membrane protein</topology>
    </subcellularLocation>
</comment>
<evidence type="ECO:0000256" key="6">
    <source>
        <dbReference type="ARBA" id="ARBA00022630"/>
    </source>
</evidence>
<keyword evidence="6" id="KW-0285">Flavoprotein</keyword>
<evidence type="ECO:0000313" key="15">
    <source>
        <dbReference type="Proteomes" id="UP000887229"/>
    </source>
</evidence>
<comment type="function">
    <text evidence="11">Component of the MSS1-MTO1 complex that catalyzes the 5-carboxymethylaminomethyluridine (cmnm(5)U) modification at the 34th wobble position (U34) of mitochondrial tRNAs.</text>
</comment>
<dbReference type="PANTHER" id="PTHR11806:SF0">
    <property type="entry name" value="PROTEIN MTO1 HOMOLOG, MITOCHONDRIAL"/>
    <property type="match status" value="1"/>
</dbReference>
<feature type="domain" description="tRNA uridine 5-carboxymethylaminomethyl modification enzyme C-terminal subdomain" evidence="13">
    <location>
        <begin position="1167"/>
        <end position="1238"/>
    </location>
</feature>
<dbReference type="SUPFAM" id="SSF51905">
    <property type="entry name" value="FAD/NAD(P)-binding domain"/>
    <property type="match status" value="1"/>
</dbReference>
<dbReference type="NCBIfam" id="TIGR00136">
    <property type="entry name" value="mnmG_gidA"/>
    <property type="match status" value="1"/>
</dbReference>
<sequence>MDVAQAVGGYITKIVTHGSDTSSTKMKTLLLDRETVSIISTAVTQSSLLNHEVYLIDRLDNAGREKMRHLRCLCLVRPSPQTIQLLIDELRDPKYGEYYLYFTNVVKKSALERLAEADDHEVVKSVQEIFADYTVINPDLFSLGITLPQHRIWSASPDTWNPDTLQRCAEGLIAVLLSLKKKPLLRYQKSSPLAKKLASEVKYLMTQEEQIFDFRRADTPPILLILDRREDPVTPLLTQWTYQAMVHHLLGIQNGRVDLSEVPDIRPELKEIVLSQDQDPFFKKNMYLNFGELGGNIKEYVEQYQSKTKNSTDIESINDMKRFMEEYPEFRKLSGNVSKHVTLVGELSRRVGEEDLLEVSELEQSLACNDNHNADLKNIQRLIQTASVSAESKVRLVALYALRHSKHPSNSVPMLVDLLTAAGGVPPRQANLVNHLTAYHSSLHSSQSQGGISDIFDSAGIFSGASNRFKGLKGVENVYTQHTPLLETTLQDLVKGRLKEQHYPFVEGGGSTRDKPQDVVVFIVGGATYEEAKMVASINASTPGVRVVLGGTSVHNSATFMEEVEDAVSSWPESRVRSFGKFHGIMICAIRRAQLTRLRITRQGQQIAGRRTLASLADAQGLFDVVVIGGGHAGAEACAAAARSGARTALVTPSLENLGTCSCNPSLGGIGKGTIIREIDALDGLAGRIIDNSGVQFHVLNRRKGPAVWGPRAQIDRSLYKKHMRAELEAYPNLTIILDSASDIILSEDHETDSKSKIAGVRLDSGSILSTTSAVITTGTFLGGEIHIGLQVYPSGRMGEAATFGLSKSLRDAGFQLGRLKTGTPPRIDKRTVNWDILETQYGDDPPTPFSYLNNTVAVRDQLTCSLTYTNEATHDVVRANLDKTIHIRETVKGPRYCPSLEAKVVRFPDKTRHLVWLEPEGFDNPVIYPNGLSMTIPEEGQEQALRTIKGLENVKMLQAGYGVEYDYVDPRMLKSTLETKAIGGLYLAGQINGTTGYEEAAGQGIVAGINAGRAARGLAGVSLSRSDGYIGIMIDDLITKGVTEPYRMFTSRSEFRMAARADNADLRLTAKGREWGVVSDERWSAFSEEKSQMESLTNRLESMSLSWKEWADFGIVAKRDTSRRTGLDILRTSQVIGLSNIERLKAAFPDIDQFTSRIFERVNLHAMYAPYIKMAASSQQKMAKDEQMRLPLDLDYNKILGLSIAERQALSATRPETMAQARRVEGVTPSGCLRLLGYVRRGSQPSERIQLPSSTSPLDARVQV</sequence>
<comment type="cofactor">
    <cofactor evidence="1">
        <name>FAD</name>
        <dbReference type="ChEBI" id="CHEBI:57692"/>
    </cofactor>
</comment>
<dbReference type="InterPro" id="IPR002218">
    <property type="entry name" value="MnmG-rel"/>
</dbReference>
<dbReference type="PROSITE" id="PS01280">
    <property type="entry name" value="GIDA_1"/>
    <property type="match status" value="1"/>
</dbReference>
<protein>
    <recommendedName>
        <fullName evidence="12">Vacuolar protein sorting-associated protein 45</fullName>
    </recommendedName>
</protein>
<dbReference type="InterPro" id="IPR026904">
    <property type="entry name" value="MnmG_C"/>
</dbReference>